<dbReference type="GO" id="GO:0047443">
    <property type="term" value="F:4-hydroxy-4-methyl-2-oxoglutarate aldolase activity"/>
    <property type="evidence" value="ECO:0007669"/>
    <property type="project" value="TreeGrafter"/>
</dbReference>
<dbReference type="OrthoDB" id="1476984at2759"/>
<dbReference type="Gene3D" id="3.50.30.40">
    <property type="entry name" value="Ribonuclease E inhibitor RraA/RraA-like"/>
    <property type="match status" value="1"/>
</dbReference>
<evidence type="ECO:0000313" key="3">
    <source>
        <dbReference type="Proteomes" id="UP000799767"/>
    </source>
</evidence>
<gene>
    <name evidence="2" type="ORF">BDY17DRAFT_327549</name>
</gene>
<dbReference type="PANTHER" id="PTHR33254:SF4">
    <property type="entry name" value="4-HYDROXY-4-METHYL-2-OXOGLUTARATE ALDOLASE 3-RELATED"/>
    <property type="match status" value="1"/>
</dbReference>
<dbReference type="InterPro" id="IPR036704">
    <property type="entry name" value="RraA/RraA-like_sf"/>
</dbReference>
<dbReference type="RefSeq" id="XP_033586165.1">
    <property type="nucleotide sequence ID" value="XM_033737690.1"/>
</dbReference>
<feature type="binding site" evidence="1">
    <location>
        <position position="139"/>
    </location>
    <ligand>
        <name>Mg(2+)</name>
        <dbReference type="ChEBI" id="CHEBI:18420"/>
    </ligand>
</feature>
<dbReference type="PANTHER" id="PTHR33254">
    <property type="entry name" value="4-HYDROXY-4-METHYL-2-OXOGLUTARATE ALDOLASE 3-RELATED"/>
    <property type="match status" value="1"/>
</dbReference>
<dbReference type="GeneID" id="54478692"/>
<name>A0A6A6PI47_9PEZI</name>
<feature type="binding site" evidence="1">
    <location>
        <begin position="116"/>
        <end position="119"/>
    </location>
    <ligand>
        <name>substrate</name>
    </ligand>
</feature>
<dbReference type="SUPFAM" id="SSF89562">
    <property type="entry name" value="RraA-like"/>
    <property type="match status" value="1"/>
</dbReference>
<sequence>MSSNANLAAQCEEIRKNYSPCDVSDALLTLKVPLGGTLADISPLPSRHGYTNRLVAPISTVLFVPNAHQPGASIPNLPLVPETSNLPSDKHFSDLAPSGSVVLMQQPPHQTAALLGDIVATRYKYRGIQGVFVDGRARDVVGIGEVCKADEDTPFTAWTRSLSSSGTSAEAKPWAVDVELQIGGVRVRPGDVLVADEGERVCCVIPAEKLGDVLALLPVQKEADDGLLADVRAGMGFKEALKRHPKHYTLQH</sequence>
<keyword evidence="3" id="KW-1185">Reference proteome</keyword>
<dbReference type="AlphaFoldDB" id="A0A6A6PI47"/>
<feature type="binding site" evidence="1">
    <location>
        <position position="138"/>
    </location>
    <ligand>
        <name>substrate</name>
    </ligand>
</feature>
<organism evidence="2 3">
    <name type="scientific">Neohortaea acidophila</name>
    <dbReference type="NCBI Taxonomy" id="245834"/>
    <lineage>
        <taxon>Eukaryota</taxon>
        <taxon>Fungi</taxon>
        <taxon>Dikarya</taxon>
        <taxon>Ascomycota</taxon>
        <taxon>Pezizomycotina</taxon>
        <taxon>Dothideomycetes</taxon>
        <taxon>Dothideomycetidae</taxon>
        <taxon>Mycosphaerellales</taxon>
        <taxon>Teratosphaeriaceae</taxon>
        <taxon>Neohortaea</taxon>
    </lineage>
</organism>
<dbReference type="GO" id="GO:0046872">
    <property type="term" value="F:metal ion binding"/>
    <property type="evidence" value="ECO:0007669"/>
    <property type="project" value="UniProtKB-KW"/>
</dbReference>
<comment type="cofactor">
    <cofactor evidence="1">
        <name>Mg(2+)</name>
        <dbReference type="ChEBI" id="CHEBI:18420"/>
    </cofactor>
</comment>
<evidence type="ECO:0000256" key="1">
    <source>
        <dbReference type="PIRSR" id="PIRSR605493-1"/>
    </source>
</evidence>
<evidence type="ECO:0000313" key="2">
    <source>
        <dbReference type="EMBL" id="KAF2479595.1"/>
    </source>
</evidence>
<reference evidence="2" key="1">
    <citation type="journal article" date="2020" name="Stud. Mycol.">
        <title>101 Dothideomycetes genomes: a test case for predicting lifestyles and emergence of pathogens.</title>
        <authorList>
            <person name="Haridas S."/>
            <person name="Albert R."/>
            <person name="Binder M."/>
            <person name="Bloem J."/>
            <person name="Labutti K."/>
            <person name="Salamov A."/>
            <person name="Andreopoulos B."/>
            <person name="Baker S."/>
            <person name="Barry K."/>
            <person name="Bills G."/>
            <person name="Bluhm B."/>
            <person name="Cannon C."/>
            <person name="Castanera R."/>
            <person name="Culley D."/>
            <person name="Daum C."/>
            <person name="Ezra D."/>
            <person name="Gonzalez J."/>
            <person name="Henrissat B."/>
            <person name="Kuo A."/>
            <person name="Liang C."/>
            <person name="Lipzen A."/>
            <person name="Lutzoni F."/>
            <person name="Magnuson J."/>
            <person name="Mondo S."/>
            <person name="Nolan M."/>
            <person name="Ohm R."/>
            <person name="Pangilinan J."/>
            <person name="Park H.-J."/>
            <person name="Ramirez L."/>
            <person name="Alfaro M."/>
            <person name="Sun H."/>
            <person name="Tritt A."/>
            <person name="Yoshinaga Y."/>
            <person name="Zwiers L.-H."/>
            <person name="Turgeon B."/>
            <person name="Goodwin S."/>
            <person name="Spatafora J."/>
            <person name="Crous P."/>
            <person name="Grigoriev I."/>
        </authorList>
    </citation>
    <scope>NUCLEOTIDE SEQUENCE</scope>
    <source>
        <strain evidence="2">CBS 113389</strain>
    </source>
</reference>
<dbReference type="GO" id="GO:0008948">
    <property type="term" value="F:oxaloacetate decarboxylase activity"/>
    <property type="evidence" value="ECO:0007669"/>
    <property type="project" value="TreeGrafter"/>
</dbReference>
<proteinExistence type="predicted"/>
<dbReference type="InterPro" id="IPR005493">
    <property type="entry name" value="RraA/RraA-like"/>
</dbReference>
<dbReference type="Proteomes" id="UP000799767">
    <property type="component" value="Unassembled WGS sequence"/>
</dbReference>
<keyword evidence="1" id="KW-0460">Magnesium</keyword>
<keyword evidence="1" id="KW-0479">Metal-binding</keyword>
<dbReference type="CDD" id="cd16841">
    <property type="entry name" value="RraA_family"/>
    <property type="match status" value="1"/>
</dbReference>
<accession>A0A6A6PI47</accession>
<dbReference type="Pfam" id="PF03737">
    <property type="entry name" value="RraA-like"/>
    <property type="match status" value="1"/>
</dbReference>
<protein>
    <submittedName>
        <fullName evidence="2">Ribonuclease E inhibitor RraA/Dimethylmenaquinone methyltransferase</fullName>
    </submittedName>
</protein>
<dbReference type="EMBL" id="MU001641">
    <property type="protein sequence ID" value="KAF2479595.1"/>
    <property type="molecule type" value="Genomic_DNA"/>
</dbReference>